<comment type="caution">
    <text evidence="7">The sequence shown here is derived from an EMBL/GenBank/DDBJ whole genome shotgun (WGS) entry which is preliminary data.</text>
</comment>
<dbReference type="PANTHER" id="PTHR43398:SF1">
    <property type="entry name" value="DOLICHOL-PHOSPHATE MANNOSYLTRANSFERASE SUBUNIT 1"/>
    <property type="match status" value="1"/>
</dbReference>
<proteinExistence type="inferred from homology"/>
<feature type="transmembrane region" description="Helical" evidence="4">
    <location>
        <begin position="302"/>
        <end position="321"/>
    </location>
</feature>
<dbReference type="GO" id="GO:0035269">
    <property type="term" value="P:protein O-linked glycosylation via mannose"/>
    <property type="evidence" value="ECO:0007669"/>
    <property type="project" value="TreeGrafter"/>
</dbReference>
<dbReference type="SUPFAM" id="SSF53448">
    <property type="entry name" value="Nucleotide-diphospho-sugar transferases"/>
    <property type="match status" value="1"/>
</dbReference>
<feature type="transmembrane region" description="Helical" evidence="4">
    <location>
        <begin position="263"/>
        <end position="281"/>
    </location>
</feature>
<organism evidence="7 8">
    <name type="scientific">Desulfoprunum benzoelyticum</name>
    <dbReference type="NCBI Taxonomy" id="1506996"/>
    <lineage>
        <taxon>Bacteria</taxon>
        <taxon>Pseudomonadati</taxon>
        <taxon>Thermodesulfobacteriota</taxon>
        <taxon>Desulfobulbia</taxon>
        <taxon>Desulfobulbales</taxon>
        <taxon>Desulfobulbaceae</taxon>
        <taxon>Desulfoprunum</taxon>
    </lineage>
</organism>
<feature type="domain" description="Glycosyltransferase RgtA/B/C/D-like" evidence="6">
    <location>
        <begin position="405"/>
        <end position="565"/>
    </location>
</feature>
<sequence length="899" mass="99382">MNSISIIIPTRNERDNIVPLLERITAAVSTLAHDTEIVFVDDGSTDGTRSEINGYKGPLPVRLICRDDETGLASAVCAGARAAAGDLLVVMDADLSHPPEVIPDLLQPLLDGSRDMIVGSRYIPGGSTPEWPWTRKVASRLATLPARLFTAIHDPLAGFFSIRREFLLAVRQPVTGFKIALQILATSPDLRAAEVPITFIDRTQGSSKMNGAVILEYLKQLAALGGLPLEAVGKKELTTLATSVVILDFLIFHLLQYNGFELAVVHIFSFLLACNLGYIITATTTDDPLSYFRPAALLRYQCILLPVLFLRGGIMAAMAPWFPDWSWLLSVAAACYSLCAATAGFLLVSGNRNRACGPVNWRLATLFIVAYTVILRLVYFGTFELTQEEAYYWNYSQHMAMGYLDHPPMVALMIWVGTHLFGNSEAGVRVGALVCWIITAWFSYRLTLSAFDRKIALNSLVLIAALPLFFGTALIMTPDAPLIACWAGTLFYLHRALIDGDQRSWIGVGIWLGLGLLSKYTIILLGPATILFMVSDRRSRRWFASPRPYLAAALAMVIFSPVIFWNYRHAWASFLFQSQHRLADQFMFSTPELLGSILLLLTPTGLFAVWAVGYTHRKLEPGVTALVADRRRRHRLFALCMALVPLSVFVFFSFSREVKLSWAGPLWLACIPLMASSLPTSDAGGRIRSVVQRAWSVTLVCLVLGYGLILHYFSLGIPGIPFNTGAFLFGGEDLADRVEQTVRRVEAKRGAPPVVVGMDKYQIASGLAFYRVKTFNPSERGSSPQSAPETTGRHLFNLGSLMYAFWQAPAALTGRDLLVIADEEEKLDNRLFVGRVKELGKIRSFPVKKHGKEVGVYYYRLLTRYRPNGPVDNGARTTPRSAIAVRPIFTAAATNTRRL</sequence>
<reference evidence="7 8" key="1">
    <citation type="submission" date="2020-08" db="EMBL/GenBank/DDBJ databases">
        <title>Genomic Encyclopedia of Type Strains, Phase IV (KMG-IV): sequencing the most valuable type-strain genomes for metagenomic binning, comparative biology and taxonomic classification.</title>
        <authorList>
            <person name="Goeker M."/>
        </authorList>
    </citation>
    <scope>NUCLEOTIDE SEQUENCE [LARGE SCALE GENOMIC DNA]</scope>
    <source>
        <strain evidence="7 8">DSM 28570</strain>
    </source>
</reference>
<keyword evidence="8" id="KW-1185">Reference proteome</keyword>
<evidence type="ECO:0000259" key="5">
    <source>
        <dbReference type="Pfam" id="PF00535"/>
    </source>
</evidence>
<keyword evidence="4" id="KW-0472">Membrane</keyword>
<feature type="domain" description="Glycosyltransferase 2-like" evidence="5">
    <location>
        <begin position="5"/>
        <end position="167"/>
    </location>
</feature>
<accession>A0A840UQT3</accession>
<dbReference type="InterPro" id="IPR039528">
    <property type="entry name" value="DPM1-like"/>
</dbReference>
<dbReference type="EC" id="2.4.1.83" evidence="7"/>
<feature type="transmembrane region" description="Helical" evidence="4">
    <location>
        <begin position="456"/>
        <end position="475"/>
    </location>
</feature>
<dbReference type="GO" id="GO:0006506">
    <property type="term" value="P:GPI anchor biosynthetic process"/>
    <property type="evidence" value="ECO:0007669"/>
    <property type="project" value="TreeGrafter"/>
</dbReference>
<feature type="transmembrane region" description="Helical" evidence="4">
    <location>
        <begin position="426"/>
        <end position="444"/>
    </location>
</feature>
<dbReference type="Pfam" id="PF00535">
    <property type="entry name" value="Glycos_transf_2"/>
    <property type="match status" value="1"/>
</dbReference>
<dbReference type="PANTHER" id="PTHR43398">
    <property type="entry name" value="DOLICHOL-PHOSPHATE MANNOSYLTRANSFERASE SUBUNIT 1"/>
    <property type="match status" value="1"/>
</dbReference>
<dbReference type="Pfam" id="PF13231">
    <property type="entry name" value="PMT_2"/>
    <property type="match status" value="1"/>
</dbReference>
<dbReference type="InterPro" id="IPR038731">
    <property type="entry name" value="RgtA/B/C-like"/>
</dbReference>
<dbReference type="GO" id="GO:0006488">
    <property type="term" value="P:dolichol-linked oligosaccharide biosynthetic process"/>
    <property type="evidence" value="ECO:0007669"/>
    <property type="project" value="TreeGrafter"/>
</dbReference>
<feature type="transmembrane region" description="Helical" evidence="4">
    <location>
        <begin position="360"/>
        <end position="380"/>
    </location>
</feature>
<feature type="transmembrane region" description="Helical" evidence="4">
    <location>
        <begin position="636"/>
        <end position="654"/>
    </location>
</feature>
<feature type="transmembrane region" description="Helical" evidence="4">
    <location>
        <begin position="510"/>
        <end position="534"/>
    </location>
</feature>
<name>A0A840UQT3_9BACT</name>
<feature type="transmembrane region" description="Helical" evidence="4">
    <location>
        <begin position="660"/>
        <end position="678"/>
    </location>
</feature>
<evidence type="ECO:0000256" key="3">
    <source>
        <dbReference type="ARBA" id="ARBA00022679"/>
    </source>
</evidence>
<dbReference type="AlphaFoldDB" id="A0A840UQT3"/>
<evidence type="ECO:0000259" key="6">
    <source>
        <dbReference type="Pfam" id="PF13231"/>
    </source>
</evidence>
<feature type="transmembrane region" description="Helical" evidence="4">
    <location>
        <begin position="546"/>
        <end position="567"/>
    </location>
</feature>
<dbReference type="Gene3D" id="3.90.550.10">
    <property type="entry name" value="Spore Coat Polysaccharide Biosynthesis Protein SpsA, Chain A"/>
    <property type="match status" value="1"/>
</dbReference>
<protein>
    <submittedName>
        <fullName evidence="7">Dolichol-phosphate mannosyltransferase</fullName>
        <ecNumber evidence="7">2.4.1.83</ecNumber>
    </submittedName>
</protein>
<keyword evidence="4" id="KW-1133">Transmembrane helix</keyword>
<evidence type="ECO:0000256" key="1">
    <source>
        <dbReference type="ARBA" id="ARBA00006739"/>
    </source>
</evidence>
<feature type="transmembrane region" description="Helical" evidence="4">
    <location>
        <begin position="690"/>
        <end position="713"/>
    </location>
</feature>
<feature type="transmembrane region" description="Helical" evidence="4">
    <location>
        <begin position="327"/>
        <end position="348"/>
    </location>
</feature>
<comment type="similarity">
    <text evidence="1">Belongs to the glycosyltransferase 2 family.</text>
</comment>
<feature type="transmembrane region" description="Helical" evidence="4">
    <location>
        <begin position="593"/>
        <end position="615"/>
    </location>
</feature>
<gene>
    <name evidence="7" type="ORF">HNQ81_000909</name>
</gene>
<dbReference type="Proteomes" id="UP000539642">
    <property type="component" value="Unassembled WGS sequence"/>
</dbReference>
<dbReference type="InterPro" id="IPR029044">
    <property type="entry name" value="Nucleotide-diphossugar_trans"/>
</dbReference>
<dbReference type="EMBL" id="JACHEO010000003">
    <property type="protein sequence ID" value="MBB5347196.1"/>
    <property type="molecule type" value="Genomic_DNA"/>
</dbReference>
<keyword evidence="2 7" id="KW-0328">Glycosyltransferase</keyword>
<evidence type="ECO:0000313" key="7">
    <source>
        <dbReference type="EMBL" id="MBB5347196.1"/>
    </source>
</evidence>
<evidence type="ECO:0000256" key="4">
    <source>
        <dbReference type="SAM" id="Phobius"/>
    </source>
</evidence>
<evidence type="ECO:0000256" key="2">
    <source>
        <dbReference type="ARBA" id="ARBA00022676"/>
    </source>
</evidence>
<dbReference type="CDD" id="cd06442">
    <property type="entry name" value="DPM1_like"/>
    <property type="match status" value="1"/>
</dbReference>
<dbReference type="GO" id="GO:0016020">
    <property type="term" value="C:membrane"/>
    <property type="evidence" value="ECO:0007669"/>
    <property type="project" value="GOC"/>
</dbReference>
<keyword evidence="3 7" id="KW-0808">Transferase</keyword>
<dbReference type="InterPro" id="IPR001173">
    <property type="entry name" value="Glyco_trans_2-like"/>
</dbReference>
<keyword evidence="4" id="KW-0812">Transmembrane</keyword>
<dbReference type="RefSeq" id="WP_183348735.1">
    <property type="nucleotide sequence ID" value="NZ_JACHEO010000003.1"/>
</dbReference>
<evidence type="ECO:0000313" key="8">
    <source>
        <dbReference type="Proteomes" id="UP000539642"/>
    </source>
</evidence>
<dbReference type="GO" id="GO:0004582">
    <property type="term" value="F:dolichyl-phosphate beta-D-mannosyltransferase activity"/>
    <property type="evidence" value="ECO:0007669"/>
    <property type="project" value="UniProtKB-EC"/>
</dbReference>